<proteinExistence type="predicted"/>
<gene>
    <name evidence="1" type="ORF">EVAR_99240_1</name>
</gene>
<protein>
    <submittedName>
        <fullName evidence="1">Uncharacterized protein</fullName>
    </submittedName>
</protein>
<dbReference type="Proteomes" id="UP000299102">
    <property type="component" value="Unassembled WGS sequence"/>
</dbReference>
<sequence length="189" mass="21486">MEHLMEQRTQWCEQCRSLERTRYCEANILNKLNTPTSESTGQESRRLTSYYFIALGFTRCSSLLAGGQQPKQTHRCHTSHVYVVVYSTGQESRRFTSNYIIALGFTRCSFLLAGGQQPKQTRFCHTSHVHIVVYVRQQRGRIDSTGQELQIDKLLPLLLASRAVFLLAGGQQPKQITVVIHLTSTSSCM</sequence>
<accession>A0A4C2AE79</accession>
<comment type="caution">
    <text evidence="1">The sequence shown here is derived from an EMBL/GenBank/DDBJ whole genome shotgun (WGS) entry which is preliminary data.</text>
</comment>
<evidence type="ECO:0000313" key="1">
    <source>
        <dbReference type="EMBL" id="GBP98360.1"/>
    </source>
</evidence>
<reference evidence="1 2" key="1">
    <citation type="journal article" date="2019" name="Commun. Biol.">
        <title>The bagworm genome reveals a unique fibroin gene that provides high tensile strength.</title>
        <authorList>
            <person name="Kono N."/>
            <person name="Nakamura H."/>
            <person name="Ohtoshi R."/>
            <person name="Tomita M."/>
            <person name="Numata K."/>
            <person name="Arakawa K."/>
        </authorList>
    </citation>
    <scope>NUCLEOTIDE SEQUENCE [LARGE SCALE GENOMIC DNA]</scope>
</reference>
<dbReference type="EMBL" id="BGZK01003125">
    <property type="protein sequence ID" value="GBP98360.1"/>
    <property type="molecule type" value="Genomic_DNA"/>
</dbReference>
<keyword evidence="2" id="KW-1185">Reference proteome</keyword>
<name>A0A4C2AE79_EUMVA</name>
<organism evidence="1 2">
    <name type="scientific">Eumeta variegata</name>
    <name type="common">Bagworm moth</name>
    <name type="synonym">Eumeta japonica</name>
    <dbReference type="NCBI Taxonomy" id="151549"/>
    <lineage>
        <taxon>Eukaryota</taxon>
        <taxon>Metazoa</taxon>
        <taxon>Ecdysozoa</taxon>
        <taxon>Arthropoda</taxon>
        <taxon>Hexapoda</taxon>
        <taxon>Insecta</taxon>
        <taxon>Pterygota</taxon>
        <taxon>Neoptera</taxon>
        <taxon>Endopterygota</taxon>
        <taxon>Lepidoptera</taxon>
        <taxon>Glossata</taxon>
        <taxon>Ditrysia</taxon>
        <taxon>Tineoidea</taxon>
        <taxon>Psychidae</taxon>
        <taxon>Oiketicinae</taxon>
        <taxon>Eumeta</taxon>
    </lineage>
</organism>
<dbReference type="AlphaFoldDB" id="A0A4C2AE79"/>
<evidence type="ECO:0000313" key="2">
    <source>
        <dbReference type="Proteomes" id="UP000299102"/>
    </source>
</evidence>